<accession>A0A2P5FIL3</accession>
<organism evidence="2 3">
    <name type="scientific">Trema orientale</name>
    <name type="common">Charcoal tree</name>
    <name type="synonym">Celtis orientalis</name>
    <dbReference type="NCBI Taxonomy" id="63057"/>
    <lineage>
        <taxon>Eukaryota</taxon>
        <taxon>Viridiplantae</taxon>
        <taxon>Streptophyta</taxon>
        <taxon>Embryophyta</taxon>
        <taxon>Tracheophyta</taxon>
        <taxon>Spermatophyta</taxon>
        <taxon>Magnoliopsida</taxon>
        <taxon>eudicotyledons</taxon>
        <taxon>Gunneridae</taxon>
        <taxon>Pentapetalae</taxon>
        <taxon>rosids</taxon>
        <taxon>fabids</taxon>
        <taxon>Rosales</taxon>
        <taxon>Cannabaceae</taxon>
        <taxon>Trema</taxon>
    </lineage>
</organism>
<dbReference type="Proteomes" id="UP000237000">
    <property type="component" value="Unassembled WGS sequence"/>
</dbReference>
<evidence type="ECO:0000256" key="1">
    <source>
        <dbReference type="SAM" id="MobiDB-lite"/>
    </source>
</evidence>
<comment type="caution">
    <text evidence="2">The sequence shown here is derived from an EMBL/GenBank/DDBJ whole genome shotgun (WGS) entry which is preliminary data.</text>
</comment>
<dbReference type="InParanoid" id="A0A2P5FIL3"/>
<name>A0A2P5FIL3_TREOI</name>
<protein>
    <submittedName>
        <fullName evidence="2">Uncharacterized protein</fullName>
    </submittedName>
</protein>
<gene>
    <name evidence="2" type="ORF">TorRG33x02_065240</name>
</gene>
<dbReference type="AlphaFoldDB" id="A0A2P5FIL3"/>
<reference evidence="3" key="1">
    <citation type="submission" date="2016-06" db="EMBL/GenBank/DDBJ databases">
        <title>Parallel loss of symbiosis genes in relatives of nitrogen-fixing non-legume Parasponia.</title>
        <authorList>
            <person name="Van Velzen R."/>
            <person name="Holmer R."/>
            <person name="Bu F."/>
            <person name="Rutten L."/>
            <person name="Van Zeijl A."/>
            <person name="Liu W."/>
            <person name="Santuari L."/>
            <person name="Cao Q."/>
            <person name="Sharma T."/>
            <person name="Shen D."/>
            <person name="Roswanjaya Y."/>
            <person name="Wardhani T."/>
            <person name="Kalhor M.S."/>
            <person name="Jansen J."/>
            <person name="Van den Hoogen J."/>
            <person name="Gungor B."/>
            <person name="Hartog M."/>
            <person name="Hontelez J."/>
            <person name="Verver J."/>
            <person name="Yang W.-C."/>
            <person name="Schijlen E."/>
            <person name="Repin R."/>
            <person name="Schilthuizen M."/>
            <person name="Schranz E."/>
            <person name="Heidstra R."/>
            <person name="Miyata K."/>
            <person name="Fedorova E."/>
            <person name="Kohlen W."/>
            <person name="Bisseling T."/>
            <person name="Smit S."/>
            <person name="Geurts R."/>
        </authorList>
    </citation>
    <scope>NUCLEOTIDE SEQUENCE [LARGE SCALE GENOMIC DNA]</scope>
    <source>
        <strain evidence="3">cv. RG33-2</strain>
    </source>
</reference>
<feature type="compositionally biased region" description="Low complexity" evidence="1">
    <location>
        <begin position="36"/>
        <end position="52"/>
    </location>
</feature>
<dbReference type="EMBL" id="JXTC01000030">
    <property type="protein sequence ID" value="PON97614.1"/>
    <property type="molecule type" value="Genomic_DNA"/>
</dbReference>
<evidence type="ECO:0000313" key="2">
    <source>
        <dbReference type="EMBL" id="PON97614.1"/>
    </source>
</evidence>
<evidence type="ECO:0000313" key="3">
    <source>
        <dbReference type="Proteomes" id="UP000237000"/>
    </source>
</evidence>
<keyword evidence="3" id="KW-1185">Reference proteome</keyword>
<feature type="region of interest" description="Disordered" evidence="1">
    <location>
        <begin position="1"/>
        <end position="72"/>
    </location>
</feature>
<sequence length="72" mass="7617">MSRHRRQVSQVLPPEFIAGDEPPRGKDQLGTGHGGTTPPRGGTTNQQNTTQQDASVGNSPAPEKKPPSSRST</sequence>
<proteinExistence type="predicted"/>